<gene>
    <name evidence="1" type="ORF">F383_01637</name>
</gene>
<reference evidence="2" key="1">
    <citation type="submission" date="2014-09" db="EMBL/GenBank/DDBJ databases">
        <authorList>
            <person name="Mudge J."/>
            <person name="Ramaraj T."/>
            <person name="Lindquist I.E."/>
            <person name="Bharti A.K."/>
            <person name="Sundararajan A."/>
            <person name="Cameron C.T."/>
            <person name="Woodward J.E."/>
            <person name="May G.D."/>
            <person name="Brubaker C."/>
            <person name="Broadhvest J."/>
            <person name="Wilkins T.A."/>
        </authorList>
    </citation>
    <scope>NUCLEOTIDE SEQUENCE</scope>
    <source>
        <strain evidence="2">cv. AKA8401</strain>
    </source>
</reference>
<name>A0A0B0PJR7_GOSAR</name>
<evidence type="ECO:0000313" key="1">
    <source>
        <dbReference type="EMBL" id="KHG25225.1"/>
    </source>
</evidence>
<keyword evidence="2" id="KW-1185">Reference proteome</keyword>
<dbReference type="EMBL" id="KN431703">
    <property type="protein sequence ID" value="KHG25225.1"/>
    <property type="molecule type" value="Genomic_DNA"/>
</dbReference>
<organism evidence="1 2">
    <name type="scientific">Gossypium arboreum</name>
    <name type="common">Tree cotton</name>
    <name type="synonym">Gossypium nanking</name>
    <dbReference type="NCBI Taxonomy" id="29729"/>
    <lineage>
        <taxon>Eukaryota</taxon>
        <taxon>Viridiplantae</taxon>
        <taxon>Streptophyta</taxon>
        <taxon>Embryophyta</taxon>
        <taxon>Tracheophyta</taxon>
        <taxon>Spermatophyta</taxon>
        <taxon>Magnoliopsida</taxon>
        <taxon>eudicotyledons</taxon>
        <taxon>Gunneridae</taxon>
        <taxon>Pentapetalae</taxon>
        <taxon>rosids</taxon>
        <taxon>malvids</taxon>
        <taxon>Malvales</taxon>
        <taxon>Malvaceae</taxon>
        <taxon>Malvoideae</taxon>
        <taxon>Gossypium</taxon>
    </lineage>
</organism>
<proteinExistence type="predicted"/>
<protein>
    <submittedName>
        <fullName evidence="1">Uncharacterized protein</fullName>
    </submittedName>
</protein>
<accession>A0A0B0PJR7</accession>
<dbReference type="Proteomes" id="UP000032142">
    <property type="component" value="Unassembled WGS sequence"/>
</dbReference>
<dbReference type="AlphaFoldDB" id="A0A0B0PJR7"/>
<evidence type="ECO:0000313" key="2">
    <source>
        <dbReference type="Proteomes" id="UP000032142"/>
    </source>
</evidence>
<sequence length="51" mass="5861">MVVRRIQIMKHFPVIIMPCSHVNGVVELQGTKEGTEAKLTLGERMHHQKHD</sequence>